<dbReference type="HOGENOM" id="CLU_639402_0_0_1"/>
<dbReference type="EMBL" id="KB445811">
    <property type="protein sequence ID" value="EMD32438.1"/>
    <property type="molecule type" value="Genomic_DNA"/>
</dbReference>
<feature type="compositionally biased region" description="Low complexity" evidence="1">
    <location>
        <begin position="310"/>
        <end position="329"/>
    </location>
</feature>
<sequence length="492" mass="53016">MIEDDMDVDHLTGSPQTSSQWVARAFMDEEPPETDVIRWQPSQSASAAFNALLKEASRPKKRRELYVCLSLVEACLEHSTATQPSNSLFADPARLTALGQASSSKEKLDSTSTRTARPRSRLLRRSPSANTLAGPSTAIPMNSDFTQLIKDAAQLVDEHAFINKRYFESQQSRTAGSSSKAVVNPQPSRGRSTVLRPDKYIPQSSRSDSGPFEQRNANSGHSRTSSASRTMRTTTVVYDQSVEMIDVESLSYSAHDAPDSSPTPSRPKASRGVSGGHQLSRDTTKSQVLMPPPRLLPQASSSRPSTTSLHTTDTSASRSTTHTTSRRASPITPPTEYAPLASTHKPPPPSLGPRASQQSRPPALGMRRAHIPSSSTFAPSQTLPTRQKGFKPPLSRPPANPLPASASQKLTSHTPALGASRTTTQATLPTPELTPTTANVNESHGAKPPQRTRYGSTSSSRSSSPAPPEADSSYGELPFDISAIEEAMRKYD</sequence>
<feature type="compositionally biased region" description="Low complexity" evidence="1">
    <location>
        <begin position="456"/>
        <end position="473"/>
    </location>
</feature>
<keyword evidence="3" id="KW-1185">Reference proteome</keyword>
<organism evidence="2 3">
    <name type="scientific">Ceriporiopsis subvermispora (strain B)</name>
    <name type="common">White-rot fungus</name>
    <name type="synonym">Gelatoporia subvermispora</name>
    <dbReference type="NCBI Taxonomy" id="914234"/>
    <lineage>
        <taxon>Eukaryota</taxon>
        <taxon>Fungi</taxon>
        <taxon>Dikarya</taxon>
        <taxon>Basidiomycota</taxon>
        <taxon>Agaricomycotina</taxon>
        <taxon>Agaricomycetes</taxon>
        <taxon>Polyporales</taxon>
        <taxon>Gelatoporiaceae</taxon>
        <taxon>Gelatoporia</taxon>
    </lineage>
</organism>
<dbReference type="STRING" id="914234.M2Q6K9"/>
<proteinExistence type="predicted"/>
<gene>
    <name evidence="2" type="ORF">CERSUDRAFT_99520</name>
</gene>
<feature type="region of interest" description="Disordered" evidence="1">
    <location>
        <begin position="169"/>
        <end position="233"/>
    </location>
</feature>
<reference evidence="2 3" key="1">
    <citation type="journal article" date="2012" name="Proc. Natl. Acad. Sci. U.S.A.">
        <title>Comparative genomics of Ceriporiopsis subvermispora and Phanerochaete chrysosporium provide insight into selective ligninolysis.</title>
        <authorList>
            <person name="Fernandez-Fueyo E."/>
            <person name="Ruiz-Duenas F.J."/>
            <person name="Ferreira P."/>
            <person name="Floudas D."/>
            <person name="Hibbett D.S."/>
            <person name="Canessa P."/>
            <person name="Larrondo L.F."/>
            <person name="James T.Y."/>
            <person name="Seelenfreund D."/>
            <person name="Lobos S."/>
            <person name="Polanco R."/>
            <person name="Tello M."/>
            <person name="Honda Y."/>
            <person name="Watanabe T."/>
            <person name="Watanabe T."/>
            <person name="Ryu J.S."/>
            <person name="Kubicek C.P."/>
            <person name="Schmoll M."/>
            <person name="Gaskell J."/>
            <person name="Hammel K.E."/>
            <person name="St John F.J."/>
            <person name="Vanden Wymelenberg A."/>
            <person name="Sabat G."/>
            <person name="Splinter BonDurant S."/>
            <person name="Syed K."/>
            <person name="Yadav J.S."/>
            <person name="Doddapaneni H."/>
            <person name="Subramanian V."/>
            <person name="Lavin J.L."/>
            <person name="Oguiza J.A."/>
            <person name="Perez G."/>
            <person name="Pisabarro A.G."/>
            <person name="Ramirez L."/>
            <person name="Santoyo F."/>
            <person name="Master E."/>
            <person name="Coutinho P.M."/>
            <person name="Henrissat B."/>
            <person name="Lombard V."/>
            <person name="Magnuson J.K."/>
            <person name="Kuees U."/>
            <person name="Hori C."/>
            <person name="Igarashi K."/>
            <person name="Samejima M."/>
            <person name="Held B.W."/>
            <person name="Barry K.W."/>
            <person name="LaButti K.M."/>
            <person name="Lapidus A."/>
            <person name="Lindquist E.A."/>
            <person name="Lucas S.M."/>
            <person name="Riley R."/>
            <person name="Salamov A.A."/>
            <person name="Hoffmeister D."/>
            <person name="Schwenk D."/>
            <person name="Hadar Y."/>
            <person name="Yarden O."/>
            <person name="de Vries R.P."/>
            <person name="Wiebenga A."/>
            <person name="Stenlid J."/>
            <person name="Eastwood D."/>
            <person name="Grigoriev I.V."/>
            <person name="Berka R.M."/>
            <person name="Blanchette R.A."/>
            <person name="Kersten P."/>
            <person name="Martinez A.T."/>
            <person name="Vicuna R."/>
            <person name="Cullen D."/>
        </authorList>
    </citation>
    <scope>NUCLEOTIDE SEQUENCE [LARGE SCALE GENOMIC DNA]</scope>
    <source>
        <strain evidence="2 3">B</strain>
    </source>
</reference>
<feature type="compositionally biased region" description="Polar residues" evidence="1">
    <location>
        <begin position="372"/>
        <end position="385"/>
    </location>
</feature>
<feature type="compositionally biased region" description="Low complexity" evidence="1">
    <location>
        <begin position="422"/>
        <end position="438"/>
    </location>
</feature>
<accession>M2Q6K9</accession>
<evidence type="ECO:0000313" key="2">
    <source>
        <dbReference type="EMBL" id="EMD32438.1"/>
    </source>
</evidence>
<feature type="compositionally biased region" description="Low complexity" evidence="1">
    <location>
        <begin position="222"/>
        <end position="233"/>
    </location>
</feature>
<feature type="compositionally biased region" description="Polar residues" evidence="1">
    <location>
        <begin position="130"/>
        <end position="140"/>
    </location>
</feature>
<feature type="region of interest" description="Disordered" evidence="1">
    <location>
        <begin position="1"/>
        <end position="20"/>
    </location>
</feature>
<evidence type="ECO:0000256" key="1">
    <source>
        <dbReference type="SAM" id="MobiDB-lite"/>
    </source>
</evidence>
<feature type="compositionally biased region" description="Polar residues" evidence="1">
    <location>
        <begin position="298"/>
        <end position="309"/>
    </location>
</feature>
<dbReference type="OrthoDB" id="3271218at2759"/>
<evidence type="ECO:0000313" key="3">
    <source>
        <dbReference type="Proteomes" id="UP000016930"/>
    </source>
</evidence>
<feature type="region of interest" description="Disordered" evidence="1">
    <location>
        <begin position="99"/>
        <end position="140"/>
    </location>
</feature>
<name>M2Q6K9_CERS8</name>
<dbReference type="AlphaFoldDB" id="M2Q6K9"/>
<feature type="compositionally biased region" description="Polar residues" evidence="1">
    <location>
        <begin position="169"/>
        <end position="191"/>
    </location>
</feature>
<protein>
    <submittedName>
        <fullName evidence="2">Uncharacterized protein</fullName>
    </submittedName>
</protein>
<dbReference type="Proteomes" id="UP000016930">
    <property type="component" value="Unassembled WGS sequence"/>
</dbReference>
<feature type="region of interest" description="Disordered" evidence="1">
    <location>
        <begin position="251"/>
        <end position="479"/>
    </location>
</feature>